<evidence type="ECO:0000313" key="4">
    <source>
        <dbReference type="Proteomes" id="UP001420932"/>
    </source>
</evidence>
<dbReference type="InterPro" id="IPR041469">
    <property type="entry name" value="Subtilisin-like_FN3"/>
</dbReference>
<feature type="region of interest" description="Disordered" evidence="1">
    <location>
        <begin position="1"/>
        <end position="31"/>
    </location>
</feature>
<evidence type="ECO:0000259" key="2">
    <source>
        <dbReference type="Pfam" id="PF17766"/>
    </source>
</evidence>
<name>A0AAP0KGY3_9MAGN</name>
<dbReference type="Pfam" id="PF17766">
    <property type="entry name" value="fn3_6"/>
    <property type="match status" value="1"/>
</dbReference>
<sequence length="94" mass="10418">MPSKWSLRTEGRGTKMQSTNESSTTNGLAMGAGRINTNKANIVTNIREAMLTYNVDLTDMGEVKVSVELNKLVFEITKKLSYKLTLKGPSRVHD</sequence>
<proteinExistence type="predicted"/>
<organism evidence="3 4">
    <name type="scientific">Stephania yunnanensis</name>
    <dbReference type="NCBI Taxonomy" id="152371"/>
    <lineage>
        <taxon>Eukaryota</taxon>
        <taxon>Viridiplantae</taxon>
        <taxon>Streptophyta</taxon>
        <taxon>Embryophyta</taxon>
        <taxon>Tracheophyta</taxon>
        <taxon>Spermatophyta</taxon>
        <taxon>Magnoliopsida</taxon>
        <taxon>Ranunculales</taxon>
        <taxon>Menispermaceae</taxon>
        <taxon>Menispermoideae</taxon>
        <taxon>Cissampelideae</taxon>
        <taxon>Stephania</taxon>
    </lineage>
</organism>
<gene>
    <name evidence="3" type="ORF">Syun_009723</name>
</gene>
<comment type="caution">
    <text evidence="3">The sequence shown here is derived from an EMBL/GenBank/DDBJ whole genome shotgun (WGS) entry which is preliminary data.</text>
</comment>
<dbReference type="EMBL" id="JBBNAF010000004">
    <property type="protein sequence ID" value="KAK9151414.1"/>
    <property type="molecule type" value="Genomic_DNA"/>
</dbReference>
<evidence type="ECO:0000313" key="3">
    <source>
        <dbReference type="EMBL" id="KAK9151414.1"/>
    </source>
</evidence>
<keyword evidence="4" id="KW-1185">Reference proteome</keyword>
<dbReference type="AlphaFoldDB" id="A0AAP0KGY3"/>
<protein>
    <recommendedName>
        <fullName evidence="2">Subtilisin-like protease fibronectin type-III domain-containing protein</fullName>
    </recommendedName>
</protein>
<feature type="domain" description="Subtilisin-like protease fibronectin type-III" evidence="2">
    <location>
        <begin position="40"/>
        <end position="89"/>
    </location>
</feature>
<reference evidence="3 4" key="1">
    <citation type="submission" date="2024-01" db="EMBL/GenBank/DDBJ databases">
        <title>Genome assemblies of Stephania.</title>
        <authorList>
            <person name="Yang L."/>
        </authorList>
    </citation>
    <scope>NUCLEOTIDE SEQUENCE [LARGE SCALE GENOMIC DNA]</scope>
    <source>
        <strain evidence="3">YNDBR</strain>
        <tissue evidence="3">Leaf</tissue>
    </source>
</reference>
<evidence type="ECO:0000256" key="1">
    <source>
        <dbReference type="SAM" id="MobiDB-lite"/>
    </source>
</evidence>
<accession>A0AAP0KGY3</accession>
<dbReference type="Proteomes" id="UP001420932">
    <property type="component" value="Unassembled WGS sequence"/>
</dbReference>
<dbReference type="Gene3D" id="2.60.40.2310">
    <property type="match status" value="1"/>
</dbReference>
<feature type="compositionally biased region" description="Polar residues" evidence="1">
    <location>
        <begin position="15"/>
        <end position="27"/>
    </location>
</feature>